<evidence type="ECO:0000256" key="2">
    <source>
        <dbReference type="SAM" id="Phobius"/>
    </source>
</evidence>
<dbReference type="AlphaFoldDB" id="A0ABD2IPK8"/>
<keyword evidence="3" id="KW-0732">Signal</keyword>
<feature type="region of interest" description="Disordered" evidence="1">
    <location>
        <begin position="121"/>
        <end position="154"/>
    </location>
</feature>
<reference evidence="4 5" key="1">
    <citation type="submission" date="2024-10" db="EMBL/GenBank/DDBJ databases">
        <authorList>
            <person name="Kim D."/>
        </authorList>
    </citation>
    <scope>NUCLEOTIDE SEQUENCE [LARGE SCALE GENOMIC DNA]</scope>
    <source>
        <strain evidence="4">BH-2024</strain>
    </source>
</reference>
<gene>
    <name evidence="4" type="ORF">niasHT_032503</name>
</gene>
<dbReference type="Proteomes" id="UP001620626">
    <property type="component" value="Unassembled WGS sequence"/>
</dbReference>
<feature type="transmembrane region" description="Helical" evidence="2">
    <location>
        <begin position="190"/>
        <end position="212"/>
    </location>
</feature>
<evidence type="ECO:0000313" key="4">
    <source>
        <dbReference type="EMBL" id="KAL3079495.1"/>
    </source>
</evidence>
<accession>A0ABD2IPK8</accession>
<evidence type="ECO:0000256" key="1">
    <source>
        <dbReference type="SAM" id="MobiDB-lite"/>
    </source>
</evidence>
<dbReference type="EMBL" id="JBICBT010001186">
    <property type="protein sequence ID" value="KAL3079495.1"/>
    <property type="molecule type" value="Genomic_DNA"/>
</dbReference>
<sequence>MYSQLNMLTMMHGPCSALVCLVLLLLVFLVQLQLGAGSPLLSAAFRRTHMHKSGNDNGNNNNQFDQLQQPLNHYNIFAGGDQWRERQQQKRHHHEKQLLFAMIKQYQEALISDRKAVAASGDVDQQQQQLNDNDQKVDDMTTTGADQHDQKHQLEQGLEEGGDEPQMMGMRALHSWHGYWDWIEAETHSVYVFAFTYFGVITLLLVGMLILVSCCYMYDCLGCYEAAPSSSLLSSAQKWRSEGTGSTVFPMEPPPYGVIGDMNKQQKSCSSSGRRWSSPIAEL</sequence>
<evidence type="ECO:0000256" key="3">
    <source>
        <dbReference type="SAM" id="SignalP"/>
    </source>
</evidence>
<keyword evidence="5" id="KW-1185">Reference proteome</keyword>
<keyword evidence="2" id="KW-0472">Membrane</keyword>
<evidence type="ECO:0000313" key="5">
    <source>
        <dbReference type="Proteomes" id="UP001620626"/>
    </source>
</evidence>
<keyword evidence="2" id="KW-1133">Transmembrane helix</keyword>
<feature type="compositionally biased region" description="Low complexity" evidence="1">
    <location>
        <begin position="122"/>
        <end position="132"/>
    </location>
</feature>
<protein>
    <submittedName>
        <fullName evidence="4">Uncharacterized protein</fullName>
    </submittedName>
</protein>
<name>A0ABD2IPK8_9BILA</name>
<feature type="signal peptide" evidence="3">
    <location>
        <begin position="1"/>
        <end position="37"/>
    </location>
</feature>
<organism evidence="4 5">
    <name type="scientific">Heterodera trifolii</name>
    <dbReference type="NCBI Taxonomy" id="157864"/>
    <lineage>
        <taxon>Eukaryota</taxon>
        <taxon>Metazoa</taxon>
        <taxon>Ecdysozoa</taxon>
        <taxon>Nematoda</taxon>
        <taxon>Chromadorea</taxon>
        <taxon>Rhabditida</taxon>
        <taxon>Tylenchina</taxon>
        <taxon>Tylenchomorpha</taxon>
        <taxon>Tylenchoidea</taxon>
        <taxon>Heteroderidae</taxon>
        <taxon>Heteroderinae</taxon>
        <taxon>Heterodera</taxon>
    </lineage>
</organism>
<keyword evidence="2" id="KW-0812">Transmembrane</keyword>
<proteinExistence type="predicted"/>
<comment type="caution">
    <text evidence="4">The sequence shown here is derived from an EMBL/GenBank/DDBJ whole genome shotgun (WGS) entry which is preliminary data.</text>
</comment>
<feature type="chain" id="PRO_5044861021" evidence="3">
    <location>
        <begin position="38"/>
        <end position="283"/>
    </location>
</feature>